<dbReference type="Pfam" id="PF13614">
    <property type="entry name" value="AAA_31"/>
    <property type="match status" value="1"/>
</dbReference>
<keyword evidence="10" id="KW-0418">Kinase</keyword>
<keyword evidence="22" id="KW-1185">Reference proteome</keyword>
<dbReference type="InterPro" id="IPR032807">
    <property type="entry name" value="GNVR"/>
</dbReference>
<dbReference type="GO" id="GO:0005886">
    <property type="term" value="C:plasma membrane"/>
    <property type="evidence" value="ECO:0007669"/>
    <property type="project" value="UniProtKB-SubCell"/>
</dbReference>
<feature type="coiled-coil region" evidence="16">
    <location>
        <begin position="318"/>
        <end position="395"/>
    </location>
</feature>
<dbReference type="RefSeq" id="WP_012569119.1">
    <property type="nucleotide sequence ID" value="NC_011420.2"/>
</dbReference>
<keyword evidence="16" id="KW-0175">Coiled coil</keyword>
<keyword evidence="7" id="KW-0808">Transferase</keyword>
<dbReference type="InterPro" id="IPR050445">
    <property type="entry name" value="Bact_polysacc_biosynth/exp"/>
</dbReference>
<evidence type="ECO:0000256" key="4">
    <source>
        <dbReference type="ARBA" id="ARBA00011903"/>
    </source>
</evidence>
<dbReference type="NCBIfam" id="TIGR01007">
    <property type="entry name" value="eps_fam"/>
    <property type="match status" value="1"/>
</dbReference>
<keyword evidence="8 17" id="KW-0812">Transmembrane</keyword>
<dbReference type="InterPro" id="IPR005702">
    <property type="entry name" value="Wzc-like_C"/>
</dbReference>
<evidence type="ECO:0000256" key="6">
    <source>
        <dbReference type="ARBA" id="ARBA00022519"/>
    </source>
</evidence>
<evidence type="ECO:0000259" key="20">
    <source>
        <dbReference type="Pfam" id="PF13807"/>
    </source>
</evidence>
<dbReference type="CDD" id="cd05387">
    <property type="entry name" value="BY-kinase"/>
    <property type="match status" value="1"/>
</dbReference>
<evidence type="ECO:0000256" key="1">
    <source>
        <dbReference type="ARBA" id="ARBA00004429"/>
    </source>
</evidence>
<evidence type="ECO:0000256" key="9">
    <source>
        <dbReference type="ARBA" id="ARBA00022741"/>
    </source>
</evidence>
<evidence type="ECO:0000259" key="18">
    <source>
        <dbReference type="Pfam" id="PF02706"/>
    </source>
</evidence>
<keyword evidence="6" id="KW-0997">Cell inner membrane</keyword>
<evidence type="ECO:0000313" key="22">
    <source>
        <dbReference type="Proteomes" id="UP000001591"/>
    </source>
</evidence>
<evidence type="ECO:0000256" key="7">
    <source>
        <dbReference type="ARBA" id="ARBA00022679"/>
    </source>
</evidence>
<comment type="similarity">
    <text evidence="3">Belongs to the etk/wzc family.</text>
</comment>
<comment type="similarity">
    <text evidence="2">Belongs to the CpsD/CapB family.</text>
</comment>
<dbReference type="Proteomes" id="UP000001591">
    <property type="component" value="Chromosome"/>
</dbReference>
<dbReference type="eggNOG" id="COG3206">
    <property type="taxonomic scope" value="Bacteria"/>
</dbReference>
<dbReference type="STRING" id="414684.RC1_4006"/>
<feature type="domain" description="AAA" evidence="19">
    <location>
        <begin position="548"/>
        <end position="672"/>
    </location>
</feature>
<keyword evidence="11" id="KW-0067">ATP-binding</keyword>
<feature type="domain" description="Tyrosine-protein kinase G-rich" evidence="20">
    <location>
        <begin position="408"/>
        <end position="479"/>
    </location>
</feature>
<dbReference type="KEGG" id="rce:RC1_4006"/>
<evidence type="ECO:0000256" key="15">
    <source>
        <dbReference type="ARBA" id="ARBA00051245"/>
    </source>
</evidence>
<evidence type="ECO:0000256" key="8">
    <source>
        <dbReference type="ARBA" id="ARBA00022692"/>
    </source>
</evidence>
<dbReference type="PANTHER" id="PTHR32309">
    <property type="entry name" value="TYROSINE-PROTEIN KINASE"/>
    <property type="match status" value="1"/>
</dbReference>
<dbReference type="OrthoDB" id="230260at2"/>
<dbReference type="SUPFAM" id="SSF52540">
    <property type="entry name" value="P-loop containing nucleoside triphosphate hydrolases"/>
    <property type="match status" value="1"/>
</dbReference>
<dbReference type="GO" id="GO:0004715">
    <property type="term" value="F:non-membrane spanning protein tyrosine kinase activity"/>
    <property type="evidence" value="ECO:0007669"/>
    <property type="project" value="UniProtKB-EC"/>
</dbReference>
<dbReference type="EC" id="2.7.10.2" evidence="4"/>
<feature type="transmembrane region" description="Helical" evidence="17">
    <location>
        <begin position="460"/>
        <end position="480"/>
    </location>
</feature>
<evidence type="ECO:0000259" key="19">
    <source>
        <dbReference type="Pfam" id="PF13614"/>
    </source>
</evidence>
<evidence type="ECO:0000256" key="17">
    <source>
        <dbReference type="SAM" id="Phobius"/>
    </source>
</evidence>
<evidence type="ECO:0000256" key="11">
    <source>
        <dbReference type="ARBA" id="ARBA00022840"/>
    </source>
</evidence>
<feature type="transmembrane region" description="Helical" evidence="17">
    <location>
        <begin position="35"/>
        <end position="56"/>
    </location>
</feature>
<feature type="coiled-coil region" evidence="16">
    <location>
        <begin position="215"/>
        <end position="292"/>
    </location>
</feature>
<evidence type="ECO:0000256" key="3">
    <source>
        <dbReference type="ARBA" id="ARBA00008883"/>
    </source>
</evidence>
<accession>B6IYH2</accession>
<keyword evidence="13 17" id="KW-0472">Membrane</keyword>
<reference evidence="21 22" key="1">
    <citation type="journal article" date="2010" name="BMC Genomics">
        <title>Metabolic flexibility revealed in the genome of the cyst-forming alpha-1 proteobacterium Rhodospirillum centenum.</title>
        <authorList>
            <person name="Lu Y.K."/>
            <person name="Marden J."/>
            <person name="Han M."/>
            <person name="Swingley W.D."/>
            <person name="Mastrian S.D."/>
            <person name="Chowdhury S.R."/>
            <person name="Hao J."/>
            <person name="Helmy T."/>
            <person name="Kim S."/>
            <person name="Kurdoglu A.A."/>
            <person name="Matthies H.J."/>
            <person name="Rollo D."/>
            <person name="Stothard P."/>
            <person name="Blankenship R.E."/>
            <person name="Bauer C.E."/>
            <person name="Touchman J.W."/>
        </authorList>
    </citation>
    <scope>NUCLEOTIDE SEQUENCE [LARGE SCALE GENOMIC DNA]</scope>
    <source>
        <strain evidence="22">ATCC 51521 / SW</strain>
    </source>
</reference>
<dbReference type="PANTHER" id="PTHR32309:SF13">
    <property type="entry name" value="FERRIC ENTEROBACTIN TRANSPORT PROTEIN FEPE"/>
    <property type="match status" value="1"/>
</dbReference>
<comment type="catalytic activity">
    <reaction evidence="15">
        <text>L-tyrosyl-[protein] + ATP = O-phospho-L-tyrosyl-[protein] + ADP + H(+)</text>
        <dbReference type="Rhea" id="RHEA:10596"/>
        <dbReference type="Rhea" id="RHEA-COMP:10136"/>
        <dbReference type="Rhea" id="RHEA-COMP:20101"/>
        <dbReference type="ChEBI" id="CHEBI:15378"/>
        <dbReference type="ChEBI" id="CHEBI:30616"/>
        <dbReference type="ChEBI" id="CHEBI:46858"/>
        <dbReference type="ChEBI" id="CHEBI:61978"/>
        <dbReference type="ChEBI" id="CHEBI:456216"/>
        <dbReference type="EC" id="2.7.10.2"/>
    </reaction>
</comment>
<keyword evidence="5" id="KW-1003">Cell membrane</keyword>
<dbReference type="InterPro" id="IPR025669">
    <property type="entry name" value="AAA_dom"/>
</dbReference>
<keyword evidence="14" id="KW-0829">Tyrosine-protein kinase</keyword>
<evidence type="ECO:0000256" key="16">
    <source>
        <dbReference type="SAM" id="Coils"/>
    </source>
</evidence>
<dbReference type="InterPro" id="IPR027417">
    <property type="entry name" value="P-loop_NTPase"/>
</dbReference>
<evidence type="ECO:0000256" key="13">
    <source>
        <dbReference type="ARBA" id="ARBA00023136"/>
    </source>
</evidence>
<protein>
    <recommendedName>
        <fullName evidence="4">non-specific protein-tyrosine kinase</fullName>
        <ecNumber evidence="4">2.7.10.2</ecNumber>
    </recommendedName>
</protein>
<dbReference type="GO" id="GO:0005524">
    <property type="term" value="F:ATP binding"/>
    <property type="evidence" value="ECO:0007669"/>
    <property type="project" value="UniProtKB-KW"/>
</dbReference>
<evidence type="ECO:0000256" key="10">
    <source>
        <dbReference type="ARBA" id="ARBA00022777"/>
    </source>
</evidence>
<proteinExistence type="inferred from homology"/>
<evidence type="ECO:0000256" key="14">
    <source>
        <dbReference type="ARBA" id="ARBA00023137"/>
    </source>
</evidence>
<dbReference type="Gene3D" id="3.40.50.300">
    <property type="entry name" value="P-loop containing nucleotide triphosphate hydrolases"/>
    <property type="match status" value="1"/>
</dbReference>
<dbReference type="AlphaFoldDB" id="B6IYH2"/>
<dbReference type="HOGENOM" id="CLU_009912_2_0_5"/>
<dbReference type="InterPro" id="IPR003856">
    <property type="entry name" value="LPS_length_determ_N"/>
</dbReference>
<evidence type="ECO:0000256" key="5">
    <source>
        <dbReference type="ARBA" id="ARBA00022475"/>
    </source>
</evidence>
<keyword evidence="9" id="KW-0547">Nucleotide-binding</keyword>
<name>B6IYH2_RHOCS</name>
<evidence type="ECO:0000256" key="2">
    <source>
        <dbReference type="ARBA" id="ARBA00007316"/>
    </source>
</evidence>
<evidence type="ECO:0000256" key="12">
    <source>
        <dbReference type="ARBA" id="ARBA00022989"/>
    </source>
</evidence>
<evidence type="ECO:0000313" key="21">
    <source>
        <dbReference type="EMBL" id="ACJ01346.1"/>
    </source>
</evidence>
<organism evidence="21 22">
    <name type="scientific">Rhodospirillum centenum (strain ATCC 51521 / SW)</name>
    <dbReference type="NCBI Taxonomy" id="414684"/>
    <lineage>
        <taxon>Bacteria</taxon>
        <taxon>Pseudomonadati</taxon>
        <taxon>Pseudomonadota</taxon>
        <taxon>Alphaproteobacteria</taxon>
        <taxon>Rhodospirillales</taxon>
        <taxon>Rhodospirillaceae</taxon>
        <taxon>Rhodospirillum</taxon>
    </lineage>
</organism>
<dbReference type="eggNOG" id="COG0489">
    <property type="taxonomic scope" value="Bacteria"/>
</dbReference>
<feature type="domain" description="Polysaccharide chain length determinant N-terminal" evidence="18">
    <location>
        <begin position="24"/>
        <end position="111"/>
    </location>
</feature>
<dbReference type="EMBL" id="CP000613">
    <property type="protein sequence ID" value="ACJ01346.1"/>
    <property type="molecule type" value="Genomic_DNA"/>
</dbReference>
<dbReference type="Pfam" id="PF02706">
    <property type="entry name" value="Wzz"/>
    <property type="match status" value="1"/>
</dbReference>
<comment type="subcellular location">
    <subcellularLocation>
        <location evidence="1">Cell inner membrane</location>
        <topology evidence="1">Multi-pass membrane protein</topology>
    </subcellularLocation>
</comment>
<dbReference type="Pfam" id="PF13807">
    <property type="entry name" value="GNVR"/>
    <property type="match status" value="1"/>
</dbReference>
<sequence length="746" mass="83059">MSPEAVDRPDPAGPAARTNADEELRLIIRILMRRWLVILCALLFSFLVSVVIAYMLPARYTAEAVVMLDMRRTQVVDVEAVVSGLRPEAAVVRSEMDVISSRVMAAKVTDRLDLLNAPDFNGTAPLPHSLFSYVDPVGWLRSLVRMITAGGEGPKEPQTEEERRADLRERIITEVRAGLRTSNDGRSFSIRISYTARDPLRAAQLANAYADTYLVDQLEAKYEATRRANEWLSSRLGELRDQVRVAEEAVTRYREEQNLVEARGGTVTAQQLAEINSQLVIARTERTQAEARLRGAQTLLQADARGSATSEALTSALIQRLREEESQLRRREAELATRYGPRHPTMINLQAEIRNIQEKLRDEARRIVQSLANDLQVARAKEASLQQSLNQLQSQSGVSLQAEVKLRELEREAQANRLLYENFLGRFKETTEQKDLQTSDARLISNAVVPTAPSYPNKSLIAMFGLGFGLLLGMALAFAIERLDRGFRLAEDVEAQTGTSVLAVVPALKRGSPPPEEFLLNKPLSSFAEAMRTVRTAIHFSNVDRPPKVIMVTSAVPGEGKSTLCLSLARSLASSGNKVLLIDADLRRPRIGSALAGNGHSGDLSELLIGDRAPEDVIRVDTRTDLHYVVAQSKAPNPQDLLASRQMERFVRGCADVYDYVVIDTPPVMAVADAISVSRYVDACLFVLRWAETPRDFALTAIRTLRKYNVPVIGTVLSMVNVRQQAKYGYGDHGYYYSRYSQYYKD</sequence>
<gene>
    <name evidence="21" type="primary">exoP</name>
    <name evidence="21" type="ordered locus">RC1_4006</name>
</gene>
<keyword evidence="12 17" id="KW-1133">Transmembrane helix</keyword>